<organism evidence="3 4">
    <name type="scientific">Collybiopsis luxurians FD-317 M1</name>
    <dbReference type="NCBI Taxonomy" id="944289"/>
    <lineage>
        <taxon>Eukaryota</taxon>
        <taxon>Fungi</taxon>
        <taxon>Dikarya</taxon>
        <taxon>Basidiomycota</taxon>
        <taxon>Agaricomycotina</taxon>
        <taxon>Agaricomycetes</taxon>
        <taxon>Agaricomycetidae</taxon>
        <taxon>Agaricales</taxon>
        <taxon>Marasmiineae</taxon>
        <taxon>Omphalotaceae</taxon>
        <taxon>Collybiopsis</taxon>
        <taxon>Collybiopsis luxurians</taxon>
    </lineage>
</organism>
<evidence type="ECO:0000313" key="4">
    <source>
        <dbReference type="Proteomes" id="UP000053593"/>
    </source>
</evidence>
<evidence type="ECO:0000256" key="2">
    <source>
        <dbReference type="SAM" id="MobiDB-lite"/>
    </source>
</evidence>
<dbReference type="EMBL" id="KN834837">
    <property type="protein sequence ID" value="KIK52817.1"/>
    <property type="molecule type" value="Genomic_DNA"/>
</dbReference>
<feature type="coiled-coil region" evidence="1">
    <location>
        <begin position="416"/>
        <end position="450"/>
    </location>
</feature>
<feature type="region of interest" description="Disordered" evidence="2">
    <location>
        <begin position="1"/>
        <end position="24"/>
    </location>
</feature>
<gene>
    <name evidence="3" type="ORF">GYMLUDRAFT_250944</name>
</gene>
<proteinExistence type="predicted"/>
<accession>A0A0D0C4R2</accession>
<sequence length="485" mass="53762">MSSSQMFPDQPIASSSNSGGSKPRLILRVPQPLQSASVVPFSNALPSAPPMAKKMQHRVPTSLPTGLQPIYEDAYLANSSPKVLDRVDVEEWRKIFGSYPSCEYCESHNLHSSCSLRPNSLLCSTCEANYPSSKKFCSFKSIFHLLQFHILAKLPLIVAYCIVSSRGLFSIRGEEWNALTVGLRKTPYYCSHPEELGLLSGRPRTPEGKRKAVVSSNAFRKSQLLREERVHLGEPSCKPIVPTSSRKGKEVVRDTTDVDMEMGAPEELDTMTLDYPEEVPPPPVPVLTTPAPVWKAIDNRSYRKVSGLKTWFFEPLIKRDPSDDSSTTRDNMIRTAIERVVMQIAELLSGPGKKILEQDLWALADGMVQGIFNELEEQLNHPSSEPPTLFLNSGLTQFIESLSMINLSSANISTEVQQLRGAMEARDGEIEELKKKLAASEEAHRVAAEESKSRDEELAQLRQLFESVRGQFAAASPSKPSSSSS</sequence>
<evidence type="ECO:0000313" key="3">
    <source>
        <dbReference type="EMBL" id="KIK52817.1"/>
    </source>
</evidence>
<evidence type="ECO:0000256" key="1">
    <source>
        <dbReference type="SAM" id="Coils"/>
    </source>
</evidence>
<keyword evidence="1" id="KW-0175">Coiled coil</keyword>
<protein>
    <submittedName>
        <fullName evidence="3">Uncharacterized protein</fullName>
    </submittedName>
</protein>
<name>A0A0D0C4R2_9AGAR</name>
<keyword evidence="4" id="KW-1185">Reference proteome</keyword>
<feature type="compositionally biased region" description="Polar residues" evidence="2">
    <location>
        <begin position="1"/>
        <end position="20"/>
    </location>
</feature>
<dbReference type="HOGENOM" id="CLU_023362_2_0_1"/>
<reference evidence="3 4" key="1">
    <citation type="submission" date="2014-04" db="EMBL/GenBank/DDBJ databases">
        <title>Evolutionary Origins and Diversification of the Mycorrhizal Mutualists.</title>
        <authorList>
            <consortium name="DOE Joint Genome Institute"/>
            <consortium name="Mycorrhizal Genomics Consortium"/>
            <person name="Kohler A."/>
            <person name="Kuo A."/>
            <person name="Nagy L.G."/>
            <person name="Floudas D."/>
            <person name="Copeland A."/>
            <person name="Barry K.W."/>
            <person name="Cichocki N."/>
            <person name="Veneault-Fourrey C."/>
            <person name="LaButti K."/>
            <person name="Lindquist E.A."/>
            <person name="Lipzen A."/>
            <person name="Lundell T."/>
            <person name="Morin E."/>
            <person name="Murat C."/>
            <person name="Riley R."/>
            <person name="Ohm R."/>
            <person name="Sun H."/>
            <person name="Tunlid A."/>
            <person name="Henrissat B."/>
            <person name="Grigoriev I.V."/>
            <person name="Hibbett D.S."/>
            <person name="Martin F."/>
        </authorList>
    </citation>
    <scope>NUCLEOTIDE SEQUENCE [LARGE SCALE GENOMIC DNA]</scope>
    <source>
        <strain evidence="3 4">FD-317 M1</strain>
    </source>
</reference>
<dbReference type="Proteomes" id="UP000053593">
    <property type="component" value="Unassembled WGS sequence"/>
</dbReference>
<dbReference type="AlphaFoldDB" id="A0A0D0C4R2"/>